<dbReference type="Proteomes" id="UP000249682">
    <property type="component" value="Chromosome"/>
</dbReference>
<name>A0AAD2PSS5_MYCLR</name>
<evidence type="ECO:0000313" key="1">
    <source>
        <dbReference type="EMBL" id="AWV48724.1"/>
    </source>
</evidence>
<dbReference type="AlphaFoldDB" id="A0AAD2PSS5"/>
<protein>
    <submittedName>
        <fullName evidence="1">Uncharacterized protein</fullName>
    </submittedName>
</protein>
<evidence type="ECO:0000313" key="2">
    <source>
        <dbReference type="Proteomes" id="UP000249682"/>
    </source>
</evidence>
<reference evidence="1 2" key="1">
    <citation type="submission" date="2018-05" db="EMBL/GenBank/DDBJ databases">
        <title>Evolution of small genomes with special reference to Mycobacterium leprae.</title>
        <authorList>
            <person name="Mohanty P.S."/>
            <person name="Bansal A.K."/>
            <person name="Gupta U.D."/>
            <person name="Naaz F."/>
            <person name="Dwivedi V.D."/>
            <person name="Singh H."/>
            <person name="Gupta G."/>
            <person name="Sharma S."/>
            <person name="Arora M."/>
        </authorList>
    </citation>
    <scope>NUCLEOTIDE SEQUENCE [LARGE SCALE GENOMIC DNA]</scope>
    <source>
        <strain evidence="1 2">MRHRU-235-G</strain>
    </source>
</reference>
<proteinExistence type="predicted"/>
<organism evidence="1 2">
    <name type="scientific">Mycobacterium leprae</name>
    <dbReference type="NCBI Taxonomy" id="1769"/>
    <lineage>
        <taxon>Bacteria</taxon>
        <taxon>Bacillati</taxon>
        <taxon>Actinomycetota</taxon>
        <taxon>Actinomycetes</taxon>
        <taxon>Mycobacteriales</taxon>
        <taxon>Mycobacteriaceae</taxon>
        <taxon>Mycobacterium</taxon>
    </lineage>
</organism>
<gene>
    <name evidence="1" type="ORF">DIJ64_13645</name>
</gene>
<sequence>MNDQKRPHSGRMYREVSTAVSFVPAGTTIGPQVLDTAAQGTQASQNISTDLTVLAPSGTEELSLYTLEFFLAEANQDAGRN</sequence>
<dbReference type="EMBL" id="CP029543">
    <property type="protein sequence ID" value="AWV48724.1"/>
    <property type="molecule type" value="Genomic_DNA"/>
</dbReference>
<accession>A0AAD2PSS5</accession>